<comment type="catalytic activity">
    <reaction evidence="1">
        <text>S-ubiquitinyl-[E2 ubiquitin-conjugating enzyme]-L-cysteine + [acceptor protein]-L-lysine = [E2 ubiquitin-conjugating enzyme]-L-cysteine + N(6)-ubiquitinyl-[acceptor protein]-L-lysine.</text>
        <dbReference type="EC" id="2.3.2.27"/>
    </reaction>
</comment>
<evidence type="ECO:0000256" key="5">
    <source>
        <dbReference type="ARBA" id="ARBA00022679"/>
    </source>
</evidence>
<gene>
    <name evidence="12" type="ORF">BT96DRAFT_946431</name>
</gene>
<dbReference type="GO" id="GO:0061630">
    <property type="term" value="F:ubiquitin protein ligase activity"/>
    <property type="evidence" value="ECO:0007669"/>
    <property type="project" value="UniProtKB-EC"/>
</dbReference>
<evidence type="ECO:0000256" key="2">
    <source>
        <dbReference type="ARBA" id="ARBA00004141"/>
    </source>
</evidence>
<keyword evidence="5" id="KW-0808">Transferase</keyword>
<evidence type="ECO:0000256" key="9">
    <source>
        <dbReference type="ARBA" id="ARBA00023136"/>
    </source>
</evidence>
<evidence type="ECO:0000256" key="7">
    <source>
        <dbReference type="ARBA" id="ARBA00022786"/>
    </source>
</evidence>
<keyword evidence="7" id="KW-0833">Ubl conjugation pathway</keyword>
<name>A0A6A4GW15_9AGAR</name>
<evidence type="ECO:0000256" key="4">
    <source>
        <dbReference type="ARBA" id="ARBA00012483"/>
    </source>
</evidence>
<keyword evidence="6 11" id="KW-0812">Transmembrane</keyword>
<feature type="compositionally biased region" description="Low complexity" evidence="10">
    <location>
        <begin position="435"/>
        <end position="447"/>
    </location>
</feature>
<feature type="compositionally biased region" description="Basic and acidic residues" evidence="10">
    <location>
        <begin position="471"/>
        <end position="482"/>
    </location>
</feature>
<evidence type="ECO:0000313" key="12">
    <source>
        <dbReference type="EMBL" id="KAE9390042.1"/>
    </source>
</evidence>
<evidence type="ECO:0000313" key="13">
    <source>
        <dbReference type="Proteomes" id="UP000799118"/>
    </source>
</evidence>
<protein>
    <recommendedName>
        <fullName evidence="4">RING-type E3 ubiquitin transferase</fullName>
        <ecNumber evidence="4">2.3.2.27</ecNumber>
    </recommendedName>
</protein>
<feature type="transmembrane region" description="Helical" evidence="11">
    <location>
        <begin position="1159"/>
        <end position="1179"/>
    </location>
</feature>
<evidence type="ECO:0000256" key="6">
    <source>
        <dbReference type="ARBA" id="ARBA00022692"/>
    </source>
</evidence>
<feature type="region of interest" description="Disordered" evidence="10">
    <location>
        <begin position="296"/>
        <end position="315"/>
    </location>
</feature>
<dbReference type="AlphaFoldDB" id="A0A6A4GW15"/>
<keyword evidence="13" id="KW-1185">Reference proteome</keyword>
<dbReference type="Proteomes" id="UP000799118">
    <property type="component" value="Unassembled WGS sequence"/>
</dbReference>
<proteinExistence type="predicted"/>
<evidence type="ECO:0000256" key="3">
    <source>
        <dbReference type="ARBA" id="ARBA00004906"/>
    </source>
</evidence>
<feature type="transmembrane region" description="Helical" evidence="11">
    <location>
        <begin position="31"/>
        <end position="54"/>
    </location>
</feature>
<feature type="transmembrane region" description="Helical" evidence="11">
    <location>
        <begin position="801"/>
        <end position="828"/>
    </location>
</feature>
<dbReference type="EC" id="2.3.2.27" evidence="4"/>
<feature type="compositionally biased region" description="Basic and acidic residues" evidence="10">
    <location>
        <begin position="262"/>
        <end position="271"/>
    </location>
</feature>
<dbReference type="GO" id="GO:0005789">
    <property type="term" value="C:endoplasmic reticulum membrane"/>
    <property type="evidence" value="ECO:0007669"/>
    <property type="project" value="TreeGrafter"/>
</dbReference>
<organism evidence="12 13">
    <name type="scientific">Gymnopus androsaceus JB14</name>
    <dbReference type="NCBI Taxonomy" id="1447944"/>
    <lineage>
        <taxon>Eukaryota</taxon>
        <taxon>Fungi</taxon>
        <taxon>Dikarya</taxon>
        <taxon>Basidiomycota</taxon>
        <taxon>Agaricomycotina</taxon>
        <taxon>Agaricomycetes</taxon>
        <taxon>Agaricomycetidae</taxon>
        <taxon>Agaricales</taxon>
        <taxon>Marasmiineae</taxon>
        <taxon>Omphalotaceae</taxon>
        <taxon>Gymnopus</taxon>
    </lineage>
</organism>
<feature type="transmembrane region" description="Helical" evidence="11">
    <location>
        <begin position="1122"/>
        <end position="1144"/>
    </location>
</feature>
<dbReference type="OrthoDB" id="264354at2759"/>
<reference evidence="12" key="1">
    <citation type="journal article" date="2019" name="Environ. Microbiol.">
        <title>Fungal ecological strategies reflected in gene transcription - a case study of two litter decomposers.</title>
        <authorList>
            <person name="Barbi F."/>
            <person name="Kohler A."/>
            <person name="Barry K."/>
            <person name="Baskaran P."/>
            <person name="Daum C."/>
            <person name="Fauchery L."/>
            <person name="Ihrmark K."/>
            <person name="Kuo A."/>
            <person name="LaButti K."/>
            <person name="Lipzen A."/>
            <person name="Morin E."/>
            <person name="Grigoriev I.V."/>
            <person name="Henrissat B."/>
            <person name="Lindahl B."/>
            <person name="Martin F."/>
        </authorList>
    </citation>
    <scope>NUCLEOTIDE SEQUENCE</scope>
    <source>
        <strain evidence="12">JB14</strain>
    </source>
</reference>
<accession>A0A6A4GW15</accession>
<comment type="subcellular location">
    <subcellularLocation>
        <location evidence="2">Membrane</location>
        <topology evidence="2">Multi-pass membrane protein</topology>
    </subcellularLocation>
</comment>
<evidence type="ECO:0000256" key="1">
    <source>
        <dbReference type="ARBA" id="ARBA00000900"/>
    </source>
</evidence>
<feature type="transmembrane region" description="Helical" evidence="11">
    <location>
        <begin position="1065"/>
        <end position="1093"/>
    </location>
</feature>
<feature type="compositionally biased region" description="Acidic residues" evidence="10">
    <location>
        <begin position="448"/>
        <end position="457"/>
    </location>
</feature>
<dbReference type="GO" id="GO:0036503">
    <property type="term" value="P:ERAD pathway"/>
    <property type="evidence" value="ECO:0007669"/>
    <property type="project" value="TreeGrafter"/>
</dbReference>
<evidence type="ECO:0000256" key="11">
    <source>
        <dbReference type="SAM" id="Phobius"/>
    </source>
</evidence>
<evidence type="ECO:0000256" key="10">
    <source>
        <dbReference type="SAM" id="MobiDB-lite"/>
    </source>
</evidence>
<dbReference type="PANTHER" id="PTHR13145">
    <property type="entry name" value="SSM4 PROTEIN"/>
    <property type="match status" value="1"/>
</dbReference>
<evidence type="ECO:0000256" key="8">
    <source>
        <dbReference type="ARBA" id="ARBA00022989"/>
    </source>
</evidence>
<dbReference type="PANTHER" id="PTHR13145:SF0">
    <property type="entry name" value="E3 UBIQUITIN-PROTEIN LIGASE MARCHF6"/>
    <property type="match status" value="1"/>
</dbReference>
<keyword evidence="8 11" id="KW-1133">Transmembrane helix</keyword>
<feature type="region of interest" description="Disordered" evidence="10">
    <location>
        <begin position="241"/>
        <end position="271"/>
    </location>
</feature>
<sequence length="1229" mass="137929">MFKFAPPVYAADMPSTLPSLLMTRWLLEQGFYTLLIILRAIVVSVVWLALVPLFTVFSWRVYFSTGDSIALWISGHRSLEESRPSSHRLLIGQIIDLTRSFVNKFGSSPVHTSVYNLLGRIGRHPACVSLSADIFAGQIIAALAIFTFVTVFLLRAWIAQTGFVNNQENVGQEILQVLPGPQVPRPAPRNARLALANREAIRTLEEEELRARTLGRSAVEFAPVRSDTLEQELDRFASMRARRRKREGKEKKADADGEIEEENNRDIKQERMQSRKFAKRLQLVKSQAVKRRIQNPGIALPSPPPETCSSSTPMPPPQASFFPTVALEQHNGNVNIPFCFLSPPPNDSASSAFLSSAPILPTPGLVTSSELPTPTSAAFNTNISGPGTLIRRPLLLTTLPSTFGSPSSGPSLLPAKTPLASPSFATYRADYFASSSTGTPSATGEQTAGEEGEEDSEMVDHQEENGDSEMLDGHEKQRRFTEEDIPQKDYALPAPPPPLEPQVMHRVLQEDDVAFGAEDDNDDGKDEAVEGPQRPRQGQFIPMQLQLNGPQPQPQPPARNVAEEEALMMDNREAAVEDNMERAMEGKFIDILVPLIFNVGSAIGLRGRVFRSLYKTLGFMIFITGYLKAKTIALHSAPPIRAIRIVTDPAVDSLAYLITDILIPPALQFVKTLGQWFIQLSFWIVSESLGEVWGNNVRESCFALIVESVSDPLFLSQMLFHFWATRNPSFLLWDERCSKDMRKLGEVWIQLAVGDRAPRPWHVFELLTVGTIISSTVRQYLLVLKRSGFFPSASYLSRMEFFYYAPLKTIFCHWVAGTMFHVLFALLLSGCRSIMRPGAMWFINQGRNAHPIHDILDRPWLVQLRKICVNAVMFSFVIIEPLSNVPIDLLFLDLALPYTMTYFHPRQPLKRFTMVIWKGLAKRLRLSSCLFGKRHGAEEYTPKRWSLSLSHVVHGPRQSSSVLASDYDGSFKRVPNTDKIALPREMCATAAVKATGEPIDDTARLLIAHQDAETIKANRNVKNDFTMVYIPPQFRWCTEGFWDSLRWLVIKRGLVWRFKAPYLTVFWGIMIPLLIGGVVVVEAYIVLLFRLHLNQDLDIPMMRVLDCWAIQRSCSVAATKDVYVPATAGLLGIIILPAVVFYSVNLSFPFVSHHVDENFLCMFCLAGLMHTFIFLRGMLASRSLFLQGMLASWSQAVRDEEFLVEMRLMNHEPTKKAAEFKTAPMHGPV</sequence>
<feature type="transmembrane region" description="Helical" evidence="11">
    <location>
        <begin position="139"/>
        <end position="158"/>
    </location>
</feature>
<comment type="pathway">
    <text evidence="3">Protein modification; protein ubiquitination.</text>
</comment>
<dbReference type="EMBL" id="ML769672">
    <property type="protein sequence ID" value="KAE9390042.1"/>
    <property type="molecule type" value="Genomic_DNA"/>
</dbReference>
<keyword evidence="9 11" id="KW-0472">Membrane</keyword>
<feature type="region of interest" description="Disordered" evidence="10">
    <location>
        <begin position="435"/>
        <end position="482"/>
    </location>
</feature>